<dbReference type="Gene3D" id="3.40.50.12780">
    <property type="entry name" value="N-terminal domain of ligase-like"/>
    <property type="match status" value="1"/>
</dbReference>
<feature type="domain" description="AMP-binding enzyme C-terminal" evidence="4">
    <location>
        <begin position="416"/>
        <end position="490"/>
    </location>
</feature>
<evidence type="ECO:0000313" key="6">
    <source>
        <dbReference type="Proteomes" id="UP000184749"/>
    </source>
</evidence>
<dbReference type="InterPro" id="IPR020845">
    <property type="entry name" value="AMP-binding_CS"/>
</dbReference>
<dbReference type="SUPFAM" id="SSF56801">
    <property type="entry name" value="Acetyl-CoA synthetase-like"/>
    <property type="match status" value="1"/>
</dbReference>
<geneLocation type="plasmid" evidence="6">
    <name>prgalie4872d</name>
</geneLocation>
<keyword evidence="1" id="KW-0479">Metal-binding</keyword>
<dbReference type="InterPro" id="IPR045851">
    <property type="entry name" value="AMP-bd_C_sf"/>
</dbReference>
<dbReference type="Proteomes" id="UP000184749">
    <property type="component" value="Plasmid pRgalIE4872d"/>
</dbReference>
<keyword evidence="5" id="KW-0614">Plasmid</keyword>
<dbReference type="PROSITE" id="PS00455">
    <property type="entry name" value="AMP_BINDING"/>
    <property type="match status" value="1"/>
</dbReference>
<feature type="region of interest" description="Disordered" evidence="2">
    <location>
        <begin position="503"/>
        <end position="525"/>
    </location>
</feature>
<name>A0A1L5NRZ5_9HYPH</name>
<dbReference type="PANTHER" id="PTHR43767:SF1">
    <property type="entry name" value="NONRIBOSOMAL PEPTIDE SYNTHASE PES1 (EUROFUNG)-RELATED"/>
    <property type="match status" value="1"/>
</dbReference>
<dbReference type="GO" id="GO:0046872">
    <property type="term" value="F:metal ion binding"/>
    <property type="evidence" value="ECO:0007669"/>
    <property type="project" value="UniProtKB-KW"/>
</dbReference>
<dbReference type="Pfam" id="PF13193">
    <property type="entry name" value="AMP-binding_C"/>
    <property type="match status" value="1"/>
</dbReference>
<keyword evidence="5" id="KW-0436">Ligase</keyword>
<gene>
    <name evidence="5" type="ORF">IE4872_PD00133</name>
</gene>
<reference evidence="5 6" key="1">
    <citation type="submission" date="2016-09" db="EMBL/GenBank/DDBJ databases">
        <title>The complete genome sequences of Rhizobium gallicum, symbiovars gallicum and phaseoli, symbionts associated to common bean (Phaseolus vulgaris).</title>
        <authorList>
            <person name="Bustos P."/>
            <person name="Santamaria R.I."/>
            <person name="Perez-Carrascal O.M."/>
            <person name="Juarez S."/>
            <person name="Lozano L."/>
            <person name="Martinez-Flores I."/>
            <person name="Martinez-Romero E."/>
            <person name="Cevallos M."/>
            <person name="Romero D."/>
            <person name="Davila G."/>
            <person name="Gonzalez V."/>
        </authorList>
    </citation>
    <scope>NUCLEOTIDE SEQUENCE [LARGE SCALE GENOMIC DNA]</scope>
    <source>
        <strain evidence="5 6">IE4872</strain>
        <plasmid evidence="6">prgalie4872d</plasmid>
    </source>
</reference>
<protein>
    <submittedName>
        <fullName evidence="5">AMP-dependent synthetase/ligase protein</fullName>
    </submittedName>
</protein>
<dbReference type="InterPro" id="IPR000873">
    <property type="entry name" value="AMP-dep_synth/lig_dom"/>
</dbReference>
<dbReference type="Gene3D" id="3.30.300.30">
    <property type="match status" value="1"/>
</dbReference>
<dbReference type="GO" id="GO:0016878">
    <property type="term" value="F:acid-thiol ligase activity"/>
    <property type="evidence" value="ECO:0007669"/>
    <property type="project" value="UniProtKB-ARBA"/>
</dbReference>
<dbReference type="InterPro" id="IPR042099">
    <property type="entry name" value="ANL_N_sf"/>
</dbReference>
<organism evidence="5 6">
    <name type="scientific">Rhizobium gallicum</name>
    <dbReference type="NCBI Taxonomy" id="56730"/>
    <lineage>
        <taxon>Bacteria</taxon>
        <taxon>Pseudomonadati</taxon>
        <taxon>Pseudomonadota</taxon>
        <taxon>Alphaproteobacteria</taxon>
        <taxon>Hyphomicrobiales</taxon>
        <taxon>Rhizobiaceae</taxon>
        <taxon>Rhizobium/Agrobacterium group</taxon>
        <taxon>Rhizobium</taxon>
    </lineage>
</organism>
<dbReference type="Pfam" id="PF00501">
    <property type="entry name" value="AMP-binding"/>
    <property type="match status" value="1"/>
</dbReference>
<dbReference type="OrthoDB" id="9803968at2"/>
<evidence type="ECO:0000259" key="3">
    <source>
        <dbReference type="Pfam" id="PF00501"/>
    </source>
</evidence>
<evidence type="ECO:0000256" key="1">
    <source>
        <dbReference type="ARBA" id="ARBA00022723"/>
    </source>
</evidence>
<feature type="domain" description="AMP-dependent synthetase/ligase" evidence="3">
    <location>
        <begin position="17"/>
        <end position="365"/>
    </location>
</feature>
<dbReference type="InterPro" id="IPR025110">
    <property type="entry name" value="AMP-bd_C"/>
</dbReference>
<evidence type="ECO:0000256" key="2">
    <source>
        <dbReference type="SAM" id="MobiDB-lite"/>
    </source>
</evidence>
<accession>A0A1L5NRZ5</accession>
<dbReference type="PANTHER" id="PTHR43767">
    <property type="entry name" value="LONG-CHAIN-FATTY-ACID--COA LIGASE"/>
    <property type="match status" value="1"/>
</dbReference>
<sequence>MHTGTRAFDPLVYWAIHSPEALAICDSQRQLSFEQMRAGVEEMAAFLRQRGVGAADRVLIVSDSGMSTPLLIFAAQSVGAWPAVVNAWVSSAEIASYSDLIDPKVTFLLGQTPSLLSFGADRNFVEYDSRLLGSMHVHHTIGSHRNPEVDREEDEKQIALILFTSGTTGRPKAAMLSHSALLSIGSLLAKLRFVRPGVCYNSGGPLSHIMGIGTLMSVMVAGASVRIMPRLDPGELVQQVAEGKVTHLSLVPTAYLRMLEQIRKEQIDVSHHALIDISVGGAPLDSSTKEAIENCFGLALVAGYGMTECSPISRTDRTRTYDANSIGYPVEGVRTRVVTDDGHDAPFGTVGELWAKSAGSFSGYYGDHESTRYAMRDDGWFATGDLVREQPDGELIIVGRKKEMIIRSGFNVYPAEVEGAINEYPGVLQSAVVGRPTADSNEEVLAFIQTEASALDKDEIIAFLRRRIAPYKVPSRFFFMSALPIGQNGKILKRKLLEEVENPYREQERGAVSPEALISTETTPS</sequence>
<dbReference type="EMBL" id="CP017105">
    <property type="protein sequence ID" value="APO70675.1"/>
    <property type="molecule type" value="Genomic_DNA"/>
</dbReference>
<dbReference type="AlphaFoldDB" id="A0A1L5NRZ5"/>
<proteinExistence type="predicted"/>
<dbReference type="InterPro" id="IPR050237">
    <property type="entry name" value="ATP-dep_AMP-bd_enzyme"/>
</dbReference>
<evidence type="ECO:0000259" key="4">
    <source>
        <dbReference type="Pfam" id="PF13193"/>
    </source>
</evidence>
<dbReference type="RefSeq" id="WP_074071143.1">
    <property type="nucleotide sequence ID" value="NZ_CP017105.1"/>
</dbReference>
<evidence type="ECO:0000313" key="5">
    <source>
        <dbReference type="EMBL" id="APO70675.1"/>
    </source>
</evidence>